<dbReference type="EMBL" id="VXIS01000039">
    <property type="protein sequence ID" value="KAA8911149.1"/>
    <property type="molecule type" value="Genomic_DNA"/>
</dbReference>
<evidence type="ECO:0000313" key="4">
    <source>
        <dbReference type="Proteomes" id="UP000326924"/>
    </source>
</evidence>
<dbReference type="Proteomes" id="UP000326924">
    <property type="component" value="Unassembled WGS sequence"/>
</dbReference>
<feature type="transmembrane region" description="Helical" evidence="2">
    <location>
        <begin position="6"/>
        <end position="28"/>
    </location>
</feature>
<gene>
    <name evidence="3" type="ORF">FN846DRAFT_904580</name>
</gene>
<keyword evidence="2" id="KW-0812">Transmembrane</keyword>
<dbReference type="InParanoid" id="A0A5J5F450"/>
<reference evidence="3 4" key="1">
    <citation type="submission" date="2019-09" db="EMBL/GenBank/DDBJ databases">
        <title>Draft genome of the ectomycorrhizal ascomycete Sphaerosporella brunnea.</title>
        <authorList>
            <consortium name="DOE Joint Genome Institute"/>
            <person name="Benucci G.M."/>
            <person name="Marozzi G."/>
            <person name="Antonielli L."/>
            <person name="Sanchez S."/>
            <person name="Marco P."/>
            <person name="Wang X."/>
            <person name="Falini L.B."/>
            <person name="Barry K."/>
            <person name="Haridas S."/>
            <person name="Lipzen A."/>
            <person name="Labutti K."/>
            <person name="Grigoriev I.V."/>
            <person name="Murat C."/>
            <person name="Martin F."/>
            <person name="Albertini E."/>
            <person name="Donnini D."/>
            <person name="Bonito G."/>
        </authorList>
    </citation>
    <scope>NUCLEOTIDE SEQUENCE [LARGE SCALE GENOMIC DNA]</scope>
    <source>
        <strain evidence="3 4">Sb_GMNB300</strain>
    </source>
</reference>
<sequence length="152" mass="16420">MSPLSILLLPLPLLVFLTSPLTLLLRLLSQTLRLMITLPLTLLQSLQSLYIYLGSALLIGALAGGALALCTHCLCSVFGLLPSAEPTPSPEPTPEPTPSPEPSPPRRSQKRRVRPRRPAVGTIIEDSDESLAAKGWYERGYHSHSSTEGEST</sequence>
<name>A0A5J5F450_9PEZI</name>
<accession>A0A5J5F450</accession>
<feature type="compositionally biased region" description="Pro residues" evidence="1">
    <location>
        <begin position="85"/>
        <end position="105"/>
    </location>
</feature>
<keyword evidence="2" id="KW-0472">Membrane</keyword>
<evidence type="ECO:0000256" key="2">
    <source>
        <dbReference type="SAM" id="Phobius"/>
    </source>
</evidence>
<protein>
    <submittedName>
        <fullName evidence="3">Uncharacterized protein</fullName>
    </submittedName>
</protein>
<feature type="compositionally biased region" description="Basic residues" evidence="1">
    <location>
        <begin position="107"/>
        <end position="117"/>
    </location>
</feature>
<feature type="region of interest" description="Disordered" evidence="1">
    <location>
        <begin position="84"/>
        <end position="126"/>
    </location>
</feature>
<proteinExistence type="predicted"/>
<comment type="caution">
    <text evidence="3">The sequence shown here is derived from an EMBL/GenBank/DDBJ whole genome shotgun (WGS) entry which is preliminary data.</text>
</comment>
<evidence type="ECO:0000256" key="1">
    <source>
        <dbReference type="SAM" id="MobiDB-lite"/>
    </source>
</evidence>
<feature type="transmembrane region" description="Helical" evidence="2">
    <location>
        <begin position="49"/>
        <end position="69"/>
    </location>
</feature>
<keyword evidence="2" id="KW-1133">Transmembrane helix</keyword>
<dbReference type="AlphaFoldDB" id="A0A5J5F450"/>
<evidence type="ECO:0000313" key="3">
    <source>
        <dbReference type="EMBL" id="KAA8911149.1"/>
    </source>
</evidence>
<organism evidence="3 4">
    <name type="scientific">Sphaerosporella brunnea</name>
    <dbReference type="NCBI Taxonomy" id="1250544"/>
    <lineage>
        <taxon>Eukaryota</taxon>
        <taxon>Fungi</taxon>
        <taxon>Dikarya</taxon>
        <taxon>Ascomycota</taxon>
        <taxon>Pezizomycotina</taxon>
        <taxon>Pezizomycetes</taxon>
        <taxon>Pezizales</taxon>
        <taxon>Pyronemataceae</taxon>
        <taxon>Sphaerosporella</taxon>
    </lineage>
</organism>
<keyword evidence="4" id="KW-1185">Reference proteome</keyword>